<evidence type="ECO:0000313" key="1">
    <source>
        <dbReference type="EMBL" id="CDW61284.1"/>
    </source>
</evidence>
<gene>
    <name evidence="1" type="ORF">TTRE_0000973301</name>
</gene>
<name>A0A077ZNJ7_TRITR</name>
<reference evidence="1" key="2">
    <citation type="submission" date="2014-03" db="EMBL/GenBank/DDBJ databases">
        <title>The whipworm genome and dual-species transcriptomics of an intimate host-pathogen interaction.</title>
        <authorList>
            <person name="Foth B.J."/>
            <person name="Tsai I.J."/>
            <person name="Reid A.J."/>
            <person name="Bancroft A.J."/>
            <person name="Nichol S."/>
            <person name="Tracey A."/>
            <person name="Holroyd N."/>
            <person name="Cotton J.A."/>
            <person name="Stanley E.J."/>
            <person name="Zarowiecki M."/>
            <person name="Liu J.Z."/>
            <person name="Huckvale T."/>
            <person name="Cooper P.J."/>
            <person name="Grencis R.K."/>
            <person name="Berriman M."/>
        </authorList>
    </citation>
    <scope>NUCLEOTIDE SEQUENCE [LARGE SCALE GENOMIC DNA]</scope>
</reference>
<dbReference type="EMBL" id="HG808520">
    <property type="protein sequence ID" value="CDW61284.1"/>
    <property type="molecule type" value="Genomic_DNA"/>
</dbReference>
<protein>
    <submittedName>
        <fullName evidence="1">Uncharacterized protein</fullName>
    </submittedName>
</protein>
<dbReference type="AlphaFoldDB" id="A0A077ZNJ7"/>
<reference evidence="1" key="1">
    <citation type="submission" date="2014-01" db="EMBL/GenBank/DDBJ databases">
        <authorList>
            <person name="Aslett M."/>
        </authorList>
    </citation>
    <scope>NUCLEOTIDE SEQUENCE</scope>
</reference>
<dbReference type="Proteomes" id="UP000030665">
    <property type="component" value="Unassembled WGS sequence"/>
</dbReference>
<keyword evidence="2" id="KW-1185">Reference proteome</keyword>
<proteinExistence type="predicted"/>
<evidence type="ECO:0000313" key="2">
    <source>
        <dbReference type="Proteomes" id="UP000030665"/>
    </source>
</evidence>
<organism evidence="1 2">
    <name type="scientific">Trichuris trichiura</name>
    <name type="common">Whipworm</name>
    <name type="synonym">Trichocephalus trichiurus</name>
    <dbReference type="NCBI Taxonomy" id="36087"/>
    <lineage>
        <taxon>Eukaryota</taxon>
        <taxon>Metazoa</taxon>
        <taxon>Ecdysozoa</taxon>
        <taxon>Nematoda</taxon>
        <taxon>Enoplea</taxon>
        <taxon>Dorylaimia</taxon>
        <taxon>Trichinellida</taxon>
        <taxon>Trichuridae</taxon>
        <taxon>Trichuris</taxon>
    </lineage>
</organism>
<sequence length="179" mass="20321">MKPLLKAPLVCLYDSTESEQAAKWNGGIRETLPPGLAQPGNEHYSRVDQDMTWVPTNFVLCFDHCYADTTVTPRENRGYAADFTMGSWGGRSDYQNDVAFAQVTIMCCPFRATLQGWEVVPLPPSPKSISDLDCPFPVIRNCAPRFTQHVRRDMDIYATGQQKKWREGRRLRRVSSDVC</sequence>
<accession>A0A077ZNJ7</accession>